<name>A0A0A0HIK1_9RHOB</name>
<proteinExistence type="predicted"/>
<dbReference type="HOGENOM" id="CLU_106681_0_0_5"/>
<dbReference type="OrthoDB" id="5918880at2"/>
<evidence type="ECO:0000313" key="2">
    <source>
        <dbReference type="Proteomes" id="UP000030021"/>
    </source>
</evidence>
<dbReference type="PATRIC" id="fig|1288298.3.peg.2811"/>
<protein>
    <recommendedName>
        <fullName evidence="3">Nucleotide kinase</fullName>
    </recommendedName>
</protein>
<dbReference type="InterPro" id="IPR018912">
    <property type="entry name" value="DUF2478"/>
</dbReference>
<reference evidence="1 2" key="1">
    <citation type="submission" date="2013-01" db="EMBL/GenBank/DDBJ databases">
        <authorList>
            <person name="Fiebig A."/>
            <person name="Goeker M."/>
            <person name="Klenk H.-P.P."/>
        </authorList>
    </citation>
    <scope>NUCLEOTIDE SEQUENCE [LARGE SCALE GENOMIC DNA]</scope>
    <source>
        <strain evidence="1 2">DSM 17069</strain>
    </source>
</reference>
<comment type="caution">
    <text evidence="1">The sequence shown here is derived from an EMBL/GenBank/DDBJ whole genome shotgun (WGS) entry which is preliminary data.</text>
</comment>
<accession>A0A0A0HIK1</accession>
<sequence>MTGDALACVASDARGGVNPVLWQVAHRLINDGLHIVGTVQRDSQGKGARQCNMGVLVLPHGPETRISQSLGAGARGCRLDPAGLEDAVSLTAQRLETGPVDLLIVNKFGKHEAEGRGFRWVIARAIELEIPVLVGLNRLNRQEFHEFVGVKVLQLPLDERAIANWSMSIVRSTSWIT</sequence>
<dbReference type="eggNOG" id="COG1618">
    <property type="taxonomic scope" value="Bacteria"/>
</dbReference>
<dbReference type="AlphaFoldDB" id="A0A0A0HIK1"/>
<dbReference type="EMBL" id="AONH01000016">
    <property type="protein sequence ID" value="KGM86509.1"/>
    <property type="molecule type" value="Genomic_DNA"/>
</dbReference>
<dbReference type="Proteomes" id="UP000030021">
    <property type="component" value="Unassembled WGS sequence"/>
</dbReference>
<organism evidence="1 2">
    <name type="scientific">Roseovarius mucosus DSM 17069</name>
    <dbReference type="NCBI Taxonomy" id="1288298"/>
    <lineage>
        <taxon>Bacteria</taxon>
        <taxon>Pseudomonadati</taxon>
        <taxon>Pseudomonadota</taxon>
        <taxon>Alphaproteobacteria</taxon>
        <taxon>Rhodobacterales</taxon>
        <taxon>Roseobacteraceae</taxon>
        <taxon>Roseovarius</taxon>
    </lineage>
</organism>
<dbReference type="RefSeq" id="WP_052115198.1">
    <property type="nucleotide sequence ID" value="NZ_KN293975.1"/>
</dbReference>
<dbReference type="Pfam" id="PF10649">
    <property type="entry name" value="DUF2478"/>
    <property type="match status" value="1"/>
</dbReference>
<gene>
    <name evidence="1" type="ORF">rosmuc_02796</name>
</gene>
<evidence type="ECO:0008006" key="3">
    <source>
        <dbReference type="Google" id="ProtNLM"/>
    </source>
</evidence>
<evidence type="ECO:0000313" key="1">
    <source>
        <dbReference type="EMBL" id="KGM86509.1"/>
    </source>
</evidence>